<feature type="transmembrane region" description="Helical" evidence="1">
    <location>
        <begin position="258"/>
        <end position="277"/>
    </location>
</feature>
<keyword evidence="1" id="KW-0472">Membrane</keyword>
<gene>
    <name evidence="2" type="ORF">RT717_28285</name>
</gene>
<feature type="transmembrane region" description="Helical" evidence="1">
    <location>
        <begin position="34"/>
        <end position="50"/>
    </location>
</feature>
<feature type="transmembrane region" description="Helical" evidence="1">
    <location>
        <begin position="346"/>
        <end position="362"/>
    </location>
</feature>
<sequence length="443" mass="50206">MGFSPPKLKWAVAGALSCLIYFLLAYKLQRTDAWILQGSFALLFLAFLALQKAELKWILGLAVLFRLIFLFALPALSDDFYRFIWDGLLWHQGIHPFSHPPSFYMEAGNAIPTLTAELYDGLNSKEYFTVYPPFHQLVFWLSTLTYNGSLLSAIVPMRLLLIATEIVFLFFIAHYLKKSGKPSSLLAVYALNPLVIMEVSGNLHFEGMMALFLILSVVLIAAKKLLAGPFALAAAIATKLTPVIAGPALMFAGDKKNWWKVVLVTLLGSLLFFLPLIDPTWLTGQGESLNLYFRKFEFNASFYYLFREIGFWWKGYNIIATLGPRLALSGGVLILIVSWTNWPKDRSLFQVLSIVFFIYYLAGTTVHPWYVVPLVALSVFSGYKFPIVWSYAILWTYVGYTATGYEIPWWAIITEYLLVIGVFTWEVVLPQRTKQGAISLLKR</sequence>
<accession>A0ABZ0ITN3</accession>
<dbReference type="EMBL" id="CP136051">
    <property type="protein sequence ID" value="WOK06967.1"/>
    <property type="molecule type" value="Genomic_DNA"/>
</dbReference>
<evidence type="ECO:0000313" key="3">
    <source>
        <dbReference type="Proteomes" id="UP001302349"/>
    </source>
</evidence>
<dbReference type="Proteomes" id="UP001302349">
    <property type="component" value="Chromosome"/>
</dbReference>
<keyword evidence="3" id="KW-1185">Reference proteome</keyword>
<feature type="transmembrane region" description="Helical" evidence="1">
    <location>
        <begin position="150"/>
        <end position="173"/>
    </location>
</feature>
<evidence type="ECO:0000313" key="2">
    <source>
        <dbReference type="EMBL" id="WOK06967.1"/>
    </source>
</evidence>
<dbReference type="RefSeq" id="WP_317489658.1">
    <property type="nucleotide sequence ID" value="NZ_CP136051.1"/>
</dbReference>
<keyword evidence="1" id="KW-1133">Transmembrane helix</keyword>
<feature type="transmembrane region" description="Helical" evidence="1">
    <location>
        <begin position="407"/>
        <end position="429"/>
    </location>
</feature>
<feature type="transmembrane region" description="Helical" evidence="1">
    <location>
        <begin position="318"/>
        <end position="340"/>
    </location>
</feature>
<organism evidence="2 3">
    <name type="scientific">Imperialibacter roseus</name>
    <dbReference type="NCBI Taxonomy" id="1324217"/>
    <lineage>
        <taxon>Bacteria</taxon>
        <taxon>Pseudomonadati</taxon>
        <taxon>Bacteroidota</taxon>
        <taxon>Cytophagia</taxon>
        <taxon>Cytophagales</taxon>
        <taxon>Flammeovirgaceae</taxon>
        <taxon>Imperialibacter</taxon>
    </lineage>
</organism>
<dbReference type="Pfam" id="PF26314">
    <property type="entry name" value="MptA_B_family"/>
    <property type="match status" value="1"/>
</dbReference>
<protein>
    <recommendedName>
        <fullName evidence="4">Mannosyltransferase</fullName>
    </recommendedName>
</protein>
<evidence type="ECO:0000256" key="1">
    <source>
        <dbReference type="SAM" id="Phobius"/>
    </source>
</evidence>
<keyword evidence="1" id="KW-0812">Transmembrane</keyword>
<name>A0ABZ0ITN3_9BACT</name>
<reference evidence="2 3" key="1">
    <citation type="journal article" date="2023" name="Microbiol. Resour. Announc.">
        <title>Complete Genome Sequence of Imperialibacter roseus strain P4T.</title>
        <authorList>
            <person name="Tizabi D.R."/>
            <person name="Bachvaroff T."/>
            <person name="Hill R.T."/>
        </authorList>
    </citation>
    <scope>NUCLEOTIDE SEQUENCE [LARGE SCALE GENOMIC DNA]</scope>
    <source>
        <strain evidence="2 3">P4T</strain>
    </source>
</reference>
<evidence type="ECO:0008006" key="4">
    <source>
        <dbReference type="Google" id="ProtNLM"/>
    </source>
</evidence>
<feature type="transmembrane region" description="Helical" evidence="1">
    <location>
        <begin position="57"/>
        <end position="76"/>
    </location>
</feature>
<proteinExistence type="predicted"/>